<dbReference type="EMBL" id="JALJOQ010000054">
    <property type="protein sequence ID" value="KAK9804040.1"/>
    <property type="molecule type" value="Genomic_DNA"/>
</dbReference>
<name>A0AAW1P191_9CHLO</name>
<evidence type="ECO:0000313" key="3">
    <source>
        <dbReference type="Proteomes" id="UP001465755"/>
    </source>
</evidence>
<feature type="region of interest" description="Disordered" evidence="1">
    <location>
        <begin position="1"/>
        <end position="72"/>
    </location>
</feature>
<feature type="compositionally biased region" description="Basic and acidic residues" evidence="1">
    <location>
        <begin position="24"/>
        <end position="37"/>
    </location>
</feature>
<gene>
    <name evidence="2" type="ORF">WJX73_007239</name>
</gene>
<evidence type="ECO:0000313" key="2">
    <source>
        <dbReference type="EMBL" id="KAK9804040.1"/>
    </source>
</evidence>
<dbReference type="AlphaFoldDB" id="A0AAW1P191"/>
<proteinExistence type="predicted"/>
<evidence type="ECO:0000256" key="1">
    <source>
        <dbReference type="SAM" id="MobiDB-lite"/>
    </source>
</evidence>
<keyword evidence="3" id="KW-1185">Reference proteome</keyword>
<reference evidence="2 3" key="1">
    <citation type="journal article" date="2024" name="Nat. Commun.">
        <title>Phylogenomics reveals the evolutionary origins of lichenization in chlorophyte algae.</title>
        <authorList>
            <person name="Puginier C."/>
            <person name="Libourel C."/>
            <person name="Otte J."/>
            <person name="Skaloud P."/>
            <person name="Haon M."/>
            <person name="Grisel S."/>
            <person name="Petersen M."/>
            <person name="Berrin J.G."/>
            <person name="Delaux P.M."/>
            <person name="Dal Grande F."/>
            <person name="Keller J."/>
        </authorList>
    </citation>
    <scope>NUCLEOTIDE SEQUENCE [LARGE SCALE GENOMIC DNA]</scope>
    <source>
        <strain evidence="2 3">SAG 2036</strain>
    </source>
</reference>
<comment type="caution">
    <text evidence="2">The sequence shown here is derived from an EMBL/GenBank/DDBJ whole genome shotgun (WGS) entry which is preliminary data.</text>
</comment>
<dbReference type="Proteomes" id="UP001465755">
    <property type="component" value="Unassembled WGS sequence"/>
</dbReference>
<protein>
    <submittedName>
        <fullName evidence="2">Uncharacterized protein</fullName>
    </submittedName>
</protein>
<sequence>MEHSRSCTRARGETVPPHANTWHGSKEGDKQNEDQPVRKKGKPATNPAASRSRPRSLPPPIPLKEASAVDMEGSCNDWLSTRQRVRMERWSSRRGLMNSSGHIVSDLGPAPLACKIRNRCTHGL</sequence>
<organism evidence="2 3">
    <name type="scientific">Symbiochloris irregularis</name>
    <dbReference type="NCBI Taxonomy" id="706552"/>
    <lineage>
        <taxon>Eukaryota</taxon>
        <taxon>Viridiplantae</taxon>
        <taxon>Chlorophyta</taxon>
        <taxon>core chlorophytes</taxon>
        <taxon>Trebouxiophyceae</taxon>
        <taxon>Trebouxiales</taxon>
        <taxon>Trebouxiaceae</taxon>
        <taxon>Symbiochloris</taxon>
    </lineage>
</organism>
<accession>A0AAW1P191</accession>